<comment type="caution">
    <text evidence="1">The sequence shown here is derived from an EMBL/GenBank/DDBJ whole genome shotgun (WGS) entry which is preliminary data.</text>
</comment>
<dbReference type="AlphaFoldDB" id="A0A177KE72"/>
<proteinExistence type="predicted"/>
<sequence length="65" mass="7354">MRDAFATYVQNGQGVEFVLMNNERIRAQVADWDTVGVWFINSNHMSFLPWTNISLVHTLPAGTDA</sequence>
<evidence type="ECO:0000313" key="1">
    <source>
        <dbReference type="EMBL" id="OAH51367.1"/>
    </source>
</evidence>
<dbReference type="Proteomes" id="UP000076998">
    <property type="component" value="Unassembled WGS sequence"/>
</dbReference>
<dbReference type="EMBL" id="LSTV01000001">
    <property type="protein sequence ID" value="OAH51367.1"/>
    <property type="molecule type" value="Genomic_DNA"/>
</dbReference>
<reference evidence="1 2" key="1">
    <citation type="submission" date="2016-02" db="EMBL/GenBank/DDBJ databases">
        <authorList>
            <person name="Wen L."/>
            <person name="He K."/>
            <person name="Yang H."/>
        </authorList>
    </citation>
    <scope>NUCLEOTIDE SEQUENCE [LARGE SCALE GENOMIC DNA]</scope>
    <source>
        <strain evidence="1 2">CD11_3</strain>
    </source>
</reference>
<evidence type="ECO:0000313" key="2">
    <source>
        <dbReference type="Proteomes" id="UP000076998"/>
    </source>
</evidence>
<organism evidence="1 2">
    <name type="scientific">Microbacterium oleivorans</name>
    <dbReference type="NCBI Taxonomy" id="273677"/>
    <lineage>
        <taxon>Bacteria</taxon>
        <taxon>Bacillati</taxon>
        <taxon>Actinomycetota</taxon>
        <taxon>Actinomycetes</taxon>
        <taxon>Micrococcales</taxon>
        <taxon>Microbacteriaceae</taxon>
        <taxon>Microbacterium</taxon>
    </lineage>
</organism>
<gene>
    <name evidence="1" type="ORF">AYL44_03630</name>
</gene>
<name>A0A177KE72_9MICO</name>
<protein>
    <submittedName>
        <fullName evidence="1">Uncharacterized protein</fullName>
    </submittedName>
</protein>
<accession>A0A177KE72</accession>